<dbReference type="AlphaFoldDB" id="A0AAI9T1M3"/>
<evidence type="ECO:0000313" key="7">
    <source>
        <dbReference type="EMBL" id="KAI3406800.2"/>
    </source>
</evidence>
<evidence type="ECO:0000256" key="3">
    <source>
        <dbReference type="ARBA" id="ARBA00023015"/>
    </source>
</evidence>
<dbReference type="EMBL" id="JAHUZD010000021">
    <property type="protein sequence ID" value="KAI3406800.2"/>
    <property type="molecule type" value="Genomic_DNA"/>
</dbReference>
<dbReference type="RefSeq" id="XP_049182545.1">
    <property type="nucleotide sequence ID" value="XM_049325429.1"/>
</dbReference>
<accession>A0AAI9T1M3</accession>
<evidence type="ECO:0000256" key="5">
    <source>
        <dbReference type="ARBA" id="ARBA00023242"/>
    </source>
</evidence>
<proteinExistence type="inferred from homology"/>
<evidence type="ECO:0000256" key="2">
    <source>
        <dbReference type="ARBA" id="ARBA00010239"/>
    </source>
</evidence>
<dbReference type="Proteomes" id="UP001202479">
    <property type="component" value="Unassembled WGS sequence"/>
</dbReference>
<keyword evidence="8" id="KW-1185">Reference proteome</keyword>
<dbReference type="GO" id="GO:0000228">
    <property type="term" value="C:nuclear chromosome"/>
    <property type="evidence" value="ECO:0007669"/>
    <property type="project" value="InterPro"/>
</dbReference>
<evidence type="ECO:0000313" key="8">
    <source>
        <dbReference type="Proteomes" id="UP001202479"/>
    </source>
</evidence>
<dbReference type="PANTHER" id="PTHR10019">
    <property type="entry name" value="SNF5"/>
    <property type="match status" value="1"/>
</dbReference>
<keyword evidence="4" id="KW-0804">Transcription</keyword>
<protein>
    <recommendedName>
        <fullName evidence="9">Chromatin structure-remodeling complex subunit SFH1</fullName>
    </recommendedName>
</protein>
<evidence type="ECO:0000256" key="4">
    <source>
        <dbReference type="ARBA" id="ARBA00023163"/>
    </source>
</evidence>
<comment type="subcellular location">
    <subcellularLocation>
        <location evidence="1">Nucleus</location>
    </subcellularLocation>
</comment>
<organism evidence="7 8">
    <name type="scientific">Candida oxycetoniae</name>
    <dbReference type="NCBI Taxonomy" id="497107"/>
    <lineage>
        <taxon>Eukaryota</taxon>
        <taxon>Fungi</taxon>
        <taxon>Dikarya</taxon>
        <taxon>Ascomycota</taxon>
        <taxon>Saccharomycotina</taxon>
        <taxon>Pichiomycetes</taxon>
        <taxon>Debaryomycetaceae</taxon>
        <taxon>Candida/Lodderomyces clade</taxon>
        <taxon>Candida</taxon>
    </lineage>
</organism>
<keyword evidence="5" id="KW-0539">Nucleus</keyword>
<name>A0AAI9T1M3_9ASCO</name>
<evidence type="ECO:0000256" key="6">
    <source>
        <dbReference type="SAM" id="MobiDB-lite"/>
    </source>
</evidence>
<comment type="caution">
    <text evidence="7">The sequence shown here is derived from an EMBL/GenBank/DDBJ whole genome shotgun (WGS) entry which is preliminary data.</text>
</comment>
<feature type="region of interest" description="Disordered" evidence="6">
    <location>
        <begin position="331"/>
        <end position="357"/>
    </location>
</feature>
<evidence type="ECO:0008006" key="9">
    <source>
        <dbReference type="Google" id="ProtNLM"/>
    </source>
</evidence>
<gene>
    <name evidence="7" type="ORF">KGF56_000405</name>
</gene>
<reference evidence="7" key="1">
    <citation type="journal article" date="2022" name="DNA Res.">
        <title>Genome analysis of five recently described species of the CUG-Ser clade uncovers Candida theae as a new hybrid lineage with pathogenic potential in the Candida parapsilosis species complex.</title>
        <authorList>
            <person name="Mixao V."/>
            <person name="Del Olmo V."/>
            <person name="Hegedusova E."/>
            <person name="Saus E."/>
            <person name="Pryszcz L."/>
            <person name="Cillingova A."/>
            <person name="Nosek J."/>
            <person name="Gabaldon T."/>
        </authorList>
    </citation>
    <scope>NUCLEOTIDE SEQUENCE</scope>
    <source>
        <strain evidence="7">CBS 10844</strain>
    </source>
</reference>
<evidence type="ECO:0000256" key="1">
    <source>
        <dbReference type="ARBA" id="ARBA00004123"/>
    </source>
</evidence>
<sequence>MTSYEQGSLQVQALASSISKRLATETNSLLVNIVPTGRQAKRHAQQINYAEDFGDDFEFDSTPNDLSSNGNDRSSRNFIEAKTQVDIQKFGPARNTPRIKSLEVETLFTSQTNKPEVLIPIKLNLESATSNHKLNDIFMWNLNESLVTPSKFAEILCNDLELPHSMVSQISDSITQQLEEYSYASNLTMQNKNPCNVIIDLSVNLNKQLYQDRIEWDLNQNEVTPEQFAEIVVADLGLSLEFILAISHSLHEIIIRVKKEIIDGSFNNEIHNLHLVKGIMFEKGLRIFTENSISNGNDRWEPSVEILSSSEIERRENERIRNLRRLKRESMRRDYDENPTKKRHVGRPRKNEVEEWR</sequence>
<comment type="similarity">
    <text evidence="2">Belongs to the SNF5 family.</text>
</comment>
<dbReference type="Pfam" id="PF04855">
    <property type="entry name" value="SNF5"/>
    <property type="match status" value="1"/>
</dbReference>
<keyword evidence="3" id="KW-0805">Transcription regulation</keyword>
<dbReference type="GO" id="GO:0006338">
    <property type="term" value="P:chromatin remodeling"/>
    <property type="evidence" value="ECO:0007669"/>
    <property type="project" value="InterPro"/>
</dbReference>
<feature type="compositionally biased region" description="Basic and acidic residues" evidence="6">
    <location>
        <begin position="331"/>
        <end position="340"/>
    </location>
</feature>
<dbReference type="InterPro" id="IPR006939">
    <property type="entry name" value="SNF5"/>
</dbReference>
<dbReference type="GeneID" id="73378022"/>